<keyword evidence="8" id="KW-0472">Membrane</keyword>
<name>A0A4P2VGZ8_FLUSA</name>
<organism evidence="10 11">
    <name type="scientific">Fluviispira sanaruensis</name>
    <dbReference type="NCBI Taxonomy" id="2493639"/>
    <lineage>
        <taxon>Bacteria</taxon>
        <taxon>Pseudomonadati</taxon>
        <taxon>Bdellovibrionota</taxon>
        <taxon>Oligoflexia</taxon>
        <taxon>Silvanigrellales</taxon>
        <taxon>Silvanigrellaceae</taxon>
        <taxon>Fluviispira</taxon>
    </lineage>
</organism>
<keyword evidence="6 8" id="KW-0378">Hydrolase</keyword>
<dbReference type="GO" id="GO:0006465">
    <property type="term" value="P:signal peptide processing"/>
    <property type="evidence" value="ECO:0007669"/>
    <property type="project" value="InterPro"/>
</dbReference>
<dbReference type="RefSeq" id="WP_130606449.1">
    <property type="nucleotide sequence ID" value="NZ_AP019368.1"/>
</dbReference>
<dbReference type="PANTHER" id="PTHR43390">
    <property type="entry name" value="SIGNAL PEPTIDASE I"/>
    <property type="match status" value="1"/>
</dbReference>
<accession>A0A4P2VGZ8</accession>
<gene>
    <name evidence="10" type="primary">lepB</name>
    <name evidence="10" type="ORF">JCM31447_06430</name>
</gene>
<dbReference type="InterPro" id="IPR019756">
    <property type="entry name" value="Pept_S26A_signal_pept_1_Ser-AS"/>
</dbReference>
<dbReference type="GO" id="GO:0009003">
    <property type="term" value="F:signal peptidase activity"/>
    <property type="evidence" value="ECO:0007669"/>
    <property type="project" value="UniProtKB-EC"/>
</dbReference>
<dbReference type="Proteomes" id="UP000291236">
    <property type="component" value="Chromosome"/>
</dbReference>
<dbReference type="AlphaFoldDB" id="A0A4P2VGZ8"/>
<dbReference type="PANTHER" id="PTHR43390:SF1">
    <property type="entry name" value="CHLOROPLAST PROCESSING PEPTIDASE"/>
    <property type="match status" value="1"/>
</dbReference>
<keyword evidence="8" id="KW-0812">Transmembrane</keyword>
<evidence type="ECO:0000256" key="7">
    <source>
        <dbReference type="PIRSR" id="PIRSR600223-1"/>
    </source>
</evidence>
<dbReference type="OrthoDB" id="150137at2"/>
<dbReference type="InterPro" id="IPR036286">
    <property type="entry name" value="LexA/Signal_pep-like_sf"/>
</dbReference>
<evidence type="ECO:0000256" key="8">
    <source>
        <dbReference type="RuleBase" id="RU362042"/>
    </source>
</evidence>
<comment type="subcellular location">
    <subcellularLocation>
        <location evidence="8">Membrane</location>
        <topology evidence="8">Single-pass type II membrane protein</topology>
    </subcellularLocation>
</comment>
<proteinExistence type="inferred from homology"/>
<feature type="active site" evidence="7">
    <location>
        <position position="90"/>
    </location>
</feature>
<evidence type="ECO:0000256" key="4">
    <source>
        <dbReference type="ARBA" id="ARBA00019232"/>
    </source>
</evidence>
<keyword evidence="8" id="KW-1133">Transmembrane helix</keyword>
<evidence type="ECO:0000256" key="5">
    <source>
        <dbReference type="ARBA" id="ARBA00022670"/>
    </source>
</evidence>
<keyword evidence="11" id="KW-1185">Reference proteome</keyword>
<sequence>MKFFKEIKEILIILALIVFFRSSILNWYLIPSSSMLPTLKIGDHVVVNKLSYGFMFPFMEKRLINWSSPKRGDLVVFQGPLREGGQTILKRVVGIAGDTVSFTNGILTVNNIPAQNIQDMDRSILNDIGSIEESVDYNIFIESGFSLYPHKILRKKMGGLSLEEKKSWVVPEGKIFCIGDNRDNSYDSRFWGAVDEKSVYGRALFITYSTGDQGSWPNLRNDRWFLKLTN</sequence>
<evidence type="ECO:0000313" key="10">
    <source>
        <dbReference type="EMBL" id="BBH52203.1"/>
    </source>
</evidence>
<dbReference type="InterPro" id="IPR019533">
    <property type="entry name" value="Peptidase_S26"/>
</dbReference>
<comment type="catalytic activity">
    <reaction evidence="1 8">
        <text>Cleavage of hydrophobic, N-terminal signal or leader sequences from secreted and periplasmic proteins.</text>
        <dbReference type="EC" id="3.4.21.89"/>
    </reaction>
</comment>
<keyword evidence="5 8" id="KW-0645">Protease</keyword>
<dbReference type="InterPro" id="IPR000223">
    <property type="entry name" value="Pept_S26A_signal_pept_1"/>
</dbReference>
<dbReference type="NCBIfam" id="TIGR02227">
    <property type="entry name" value="sigpep_I_bact"/>
    <property type="match status" value="1"/>
</dbReference>
<dbReference type="GO" id="GO:0004252">
    <property type="term" value="F:serine-type endopeptidase activity"/>
    <property type="evidence" value="ECO:0007669"/>
    <property type="project" value="InterPro"/>
</dbReference>
<reference evidence="10 11" key="1">
    <citation type="submission" date="2018-12" db="EMBL/GenBank/DDBJ databases">
        <title>Rubrispira sanarue gen. nov., sp., nov., a member of the order Silvanigrellales, isolated from a brackish lake in Hamamatsu Japan.</title>
        <authorList>
            <person name="Maejima Y."/>
            <person name="Iino T."/>
            <person name="Muraguchi Y."/>
            <person name="Fukuda K."/>
            <person name="Nojiri H."/>
            <person name="Ohkuma M."/>
            <person name="Moriuchi R."/>
            <person name="Dohra H."/>
            <person name="Kimbara K."/>
            <person name="Shintani M."/>
        </authorList>
    </citation>
    <scope>NUCLEOTIDE SEQUENCE [LARGE SCALE GENOMIC DNA]</scope>
    <source>
        <strain evidence="10 11">RF1110005</strain>
    </source>
</reference>
<evidence type="ECO:0000313" key="11">
    <source>
        <dbReference type="Proteomes" id="UP000291236"/>
    </source>
</evidence>
<protein>
    <recommendedName>
        <fullName evidence="4 8">Signal peptidase I</fullName>
        <ecNumber evidence="3 8">3.4.21.89</ecNumber>
    </recommendedName>
</protein>
<dbReference type="PROSITE" id="PS00761">
    <property type="entry name" value="SPASE_I_3"/>
    <property type="match status" value="1"/>
</dbReference>
<dbReference type="GO" id="GO:0016020">
    <property type="term" value="C:membrane"/>
    <property type="evidence" value="ECO:0007669"/>
    <property type="project" value="UniProtKB-SubCell"/>
</dbReference>
<feature type="transmembrane region" description="Helical" evidence="8">
    <location>
        <begin position="12"/>
        <end position="30"/>
    </location>
</feature>
<evidence type="ECO:0000256" key="2">
    <source>
        <dbReference type="ARBA" id="ARBA00009370"/>
    </source>
</evidence>
<evidence type="ECO:0000256" key="6">
    <source>
        <dbReference type="ARBA" id="ARBA00022801"/>
    </source>
</evidence>
<dbReference type="Pfam" id="PF10502">
    <property type="entry name" value="Peptidase_S26"/>
    <property type="match status" value="1"/>
</dbReference>
<dbReference type="PRINTS" id="PR00727">
    <property type="entry name" value="LEADERPTASE"/>
</dbReference>
<dbReference type="EMBL" id="AP019368">
    <property type="protein sequence ID" value="BBH52203.1"/>
    <property type="molecule type" value="Genomic_DNA"/>
</dbReference>
<evidence type="ECO:0000256" key="3">
    <source>
        <dbReference type="ARBA" id="ARBA00013208"/>
    </source>
</evidence>
<evidence type="ECO:0000259" key="9">
    <source>
        <dbReference type="Pfam" id="PF10502"/>
    </source>
</evidence>
<dbReference type="PROSITE" id="PS00501">
    <property type="entry name" value="SPASE_I_1"/>
    <property type="match status" value="1"/>
</dbReference>
<dbReference type="SUPFAM" id="SSF51306">
    <property type="entry name" value="LexA/Signal peptidase"/>
    <property type="match status" value="1"/>
</dbReference>
<evidence type="ECO:0000256" key="1">
    <source>
        <dbReference type="ARBA" id="ARBA00000677"/>
    </source>
</evidence>
<comment type="similarity">
    <text evidence="2 8">Belongs to the peptidase S26 family.</text>
</comment>
<feature type="domain" description="Peptidase S26" evidence="9">
    <location>
        <begin position="7"/>
        <end position="207"/>
    </location>
</feature>
<dbReference type="KEGG" id="sbf:JCM31447_06430"/>
<dbReference type="Gene3D" id="2.10.109.10">
    <property type="entry name" value="Umud Fragment, subunit A"/>
    <property type="match status" value="1"/>
</dbReference>
<feature type="active site" evidence="7">
    <location>
        <position position="34"/>
    </location>
</feature>
<dbReference type="InterPro" id="IPR019758">
    <property type="entry name" value="Pept_S26A_signal_pept_1_CS"/>
</dbReference>
<dbReference type="EC" id="3.4.21.89" evidence="3 8"/>
<dbReference type="CDD" id="cd06530">
    <property type="entry name" value="S26_SPase_I"/>
    <property type="match status" value="1"/>
</dbReference>